<dbReference type="CDD" id="cd00077">
    <property type="entry name" value="HDc"/>
    <property type="match status" value="1"/>
</dbReference>
<dbReference type="InterPro" id="IPR003607">
    <property type="entry name" value="HD/PDEase_dom"/>
</dbReference>
<dbReference type="SUPFAM" id="SSF109604">
    <property type="entry name" value="HD-domain/PDEase-like"/>
    <property type="match status" value="1"/>
</dbReference>
<reference evidence="2 3" key="1">
    <citation type="submission" date="2018-06" db="EMBL/GenBank/DDBJ databases">
        <title>Extensive metabolic versatility and redundancy in microbially diverse, dynamic hydrothermal sediments.</title>
        <authorList>
            <person name="Dombrowski N."/>
            <person name="Teske A."/>
            <person name="Baker B.J."/>
        </authorList>
    </citation>
    <scope>NUCLEOTIDE SEQUENCE [LARGE SCALE GENOMIC DNA]</scope>
    <source>
        <strain evidence="2">B20_G2</strain>
    </source>
</reference>
<dbReference type="PROSITE" id="PS51831">
    <property type="entry name" value="HD"/>
    <property type="match status" value="1"/>
</dbReference>
<comment type="caution">
    <text evidence="2">The sequence shown here is derived from an EMBL/GenBank/DDBJ whole genome shotgun (WGS) entry which is preliminary data.</text>
</comment>
<dbReference type="Proteomes" id="UP000269499">
    <property type="component" value="Unassembled WGS sequence"/>
</dbReference>
<evidence type="ECO:0000259" key="1">
    <source>
        <dbReference type="PROSITE" id="PS51831"/>
    </source>
</evidence>
<feature type="domain" description="HD" evidence="1">
    <location>
        <begin position="34"/>
        <end position="139"/>
    </location>
</feature>
<dbReference type="GO" id="GO:0016787">
    <property type="term" value="F:hydrolase activity"/>
    <property type="evidence" value="ECO:0007669"/>
    <property type="project" value="UniProtKB-KW"/>
</dbReference>
<proteinExistence type="predicted"/>
<dbReference type="AlphaFoldDB" id="A0A497F149"/>
<name>A0A497F149_9CREN</name>
<organism evidence="2 3">
    <name type="scientific">Thermoproteota archaeon</name>
    <dbReference type="NCBI Taxonomy" id="2056631"/>
    <lineage>
        <taxon>Archaea</taxon>
        <taxon>Thermoproteota</taxon>
    </lineage>
</organism>
<evidence type="ECO:0000313" key="2">
    <source>
        <dbReference type="EMBL" id="RLE53186.1"/>
    </source>
</evidence>
<sequence>MSKVESLNEVIREVQEYVSKVYEDNWGKYPTSHDYLHIIRVLTLALKIADEEHLDSESILLLKLACLLHDIAIPITGCKQKHAEESAKIATQILKKYEFTEDEIRLVCSAIREHSWSKRKKPATLLSAILQDADRLDALGVIGFARMICYGEFMKRKLHHPTEVIPKTRQIDDERYTIDHVFAKLVKLPQSMNTETGKRLAKERVQKLLKLTEEFEKEVQCE</sequence>
<dbReference type="EMBL" id="QMRA01000078">
    <property type="protein sequence ID" value="RLE53186.1"/>
    <property type="molecule type" value="Genomic_DNA"/>
</dbReference>
<dbReference type="SMART" id="SM00471">
    <property type="entry name" value="HDc"/>
    <property type="match status" value="1"/>
</dbReference>
<dbReference type="PANTHER" id="PTHR33594:SF1">
    <property type="entry name" value="HD_PDEASE DOMAIN-CONTAINING PROTEIN"/>
    <property type="match status" value="1"/>
</dbReference>
<accession>A0A497F149</accession>
<dbReference type="InterPro" id="IPR006674">
    <property type="entry name" value="HD_domain"/>
</dbReference>
<dbReference type="PANTHER" id="PTHR33594">
    <property type="entry name" value="SUPERFAMILY HYDROLASE, PUTATIVE (AFU_ORTHOLOGUE AFUA_1G03035)-RELATED"/>
    <property type="match status" value="1"/>
</dbReference>
<protein>
    <submittedName>
        <fullName evidence="2">Phosphohydrolase</fullName>
    </submittedName>
</protein>
<gene>
    <name evidence="2" type="ORF">DRJ26_03690</name>
</gene>
<evidence type="ECO:0000313" key="3">
    <source>
        <dbReference type="Proteomes" id="UP000269499"/>
    </source>
</evidence>
<dbReference type="Gene3D" id="1.10.3210.50">
    <property type="match status" value="1"/>
</dbReference>
<dbReference type="Pfam" id="PF01966">
    <property type="entry name" value="HD"/>
    <property type="match status" value="1"/>
</dbReference>